<gene>
    <name evidence="1" type="ordered locus">A1E_05605</name>
</gene>
<proteinExistence type="predicted"/>
<dbReference type="Proteomes" id="UP000007056">
    <property type="component" value="Chromosome"/>
</dbReference>
<reference evidence="2" key="1">
    <citation type="submission" date="2007-09" db="EMBL/GenBank/DDBJ databases">
        <title>Complete genome sequence of Rickettsia canadensis.</title>
        <authorList>
            <person name="Madan A."/>
            <person name="Fahey J."/>
            <person name="Helton E."/>
            <person name="Ketteman M."/>
            <person name="Madan A."/>
            <person name="Rodrigues S."/>
            <person name="Sanchez A."/>
            <person name="Whiting M."/>
            <person name="Dasch G."/>
            <person name="Eremeeva M."/>
        </authorList>
    </citation>
    <scope>NUCLEOTIDE SEQUENCE [LARGE SCALE GENOMIC DNA]</scope>
    <source>
        <strain evidence="2">McKiel</strain>
    </source>
</reference>
<dbReference type="AlphaFoldDB" id="A8F099"/>
<protein>
    <submittedName>
        <fullName evidence="1">Uncharacterized protein</fullName>
    </submittedName>
</protein>
<dbReference type="KEGG" id="rcm:A1E_05605"/>
<name>A8F099_RICCK</name>
<dbReference type="HOGENOM" id="CLU_3275905_0_0_5"/>
<accession>A8F099</accession>
<evidence type="ECO:0000313" key="1">
    <source>
        <dbReference type="EMBL" id="ABV74032.1"/>
    </source>
</evidence>
<dbReference type="STRING" id="293613.A1E_05605"/>
<dbReference type="EMBL" id="CP000409">
    <property type="protein sequence ID" value="ABV74032.1"/>
    <property type="molecule type" value="Genomic_DNA"/>
</dbReference>
<evidence type="ECO:0000313" key="2">
    <source>
        <dbReference type="Proteomes" id="UP000007056"/>
    </source>
</evidence>
<organism evidence="1 2">
    <name type="scientific">Rickettsia canadensis (strain McKiel)</name>
    <dbReference type="NCBI Taxonomy" id="293613"/>
    <lineage>
        <taxon>Bacteria</taxon>
        <taxon>Pseudomonadati</taxon>
        <taxon>Pseudomonadota</taxon>
        <taxon>Alphaproteobacteria</taxon>
        <taxon>Rickettsiales</taxon>
        <taxon>Rickettsiaceae</taxon>
        <taxon>Rickettsieae</taxon>
        <taxon>Rickettsia</taxon>
        <taxon>belli group</taxon>
    </lineage>
</organism>
<sequence>MHILFGIESTGQLKNLLKEHSVIAQQVILALNKTISEEDNN</sequence>